<dbReference type="RefSeq" id="WP_190830019.1">
    <property type="nucleotide sequence ID" value="NZ_CAWPPI010000060.1"/>
</dbReference>
<evidence type="ECO:0000313" key="10">
    <source>
        <dbReference type="Proteomes" id="UP000629098"/>
    </source>
</evidence>
<dbReference type="GO" id="GO:0000155">
    <property type="term" value="F:phosphorelay sensor kinase activity"/>
    <property type="evidence" value="ECO:0007669"/>
    <property type="project" value="InterPro"/>
</dbReference>
<dbReference type="Gene3D" id="3.40.50.300">
    <property type="entry name" value="P-loop containing nucleotide triphosphate hydrolases"/>
    <property type="match status" value="1"/>
</dbReference>
<reference evidence="9" key="1">
    <citation type="submission" date="2020-09" db="EMBL/GenBank/DDBJ databases">
        <title>Iningainema tapete sp. nov. (Scytonemataceae, Cyanobacteria) from greenhouses in central Florida (USA) produces two types of nodularin with biosynthetic potential for microcystin-LR and anabaenopeptins.</title>
        <authorList>
            <person name="Berthold D.E."/>
            <person name="Lefler F.W."/>
            <person name="Huang I.-S."/>
            <person name="Abdulla H."/>
            <person name="Zimba P.V."/>
            <person name="Laughinghouse H.D. IV."/>
        </authorList>
    </citation>
    <scope>NUCLEOTIDE SEQUENCE</scope>
    <source>
        <strain evidence="9">BLCCT55</strain>
    </source>
</reference>
<dbReference type="InterPro" id="IPR003594">
    <property type="entry name" value="HATPase_dom"/>
</dbReference>
<evidence type="ECO:0000259" key="7">
    <source>
        <dbReference type="PROSITE" id="PS50011"/>
    </source>
</evidence>
<comment type="catalytic activity">
    <reaction evidence="1">
        <text>ATP + protein L-histidine = ADP + protein N-phospho-L-histidine.</text>
        <dbReference type="EC" id="2.7.13.3"/>
    </reaction>
</comment>
<dbReference type="SMART" id="SM00387">
    <property type="entry name" value="HATPase_c"/>
    <property type="match status" value="1"/>
</dbReference>
<dbReference type="InterPro" id="IPR053159">
    <property type="entry name" value="Hybrid_Histidine_Kinase"/>
</dbReference>
<evidence type="ECO:0000256" key="4">
    <source>
        <dbReference type="ARBA" id="ARBA00022777"/>
    </source>
</evidence>
<keyword evidence="4" id="KW-0808">Transferase</keyword>
<dbReference type="InterPro" id="IPR005467">
    <property type="entry name" value="His_kinase_dom"/>
</dbReference>
<dbReference type="InterPro" id="IPR036890">
    <property type="entry name" value="HATPase_C_sf"/>
</dbReference>
<dbReference type="Pfam" id="PF02518">
    <property type="entry name" value="HATPase_c"/>
    <property type="match status" value="1"/>
</dbReference>
<dbReference type="Gene3D" id="3.30.450.40">
    <property type="match status" value="1"/>
</dbReference>
<proteinExistence type="predicted"/>
<dbReference type="SUPFAM" id="SSF56112">
    <property type="entry name" value="Protein kinase-like (PK-like)"/>
    <property type="match status" value="1"/>
</dbReference>
<dbReference type="CDD" id="cd14014">
    <property type="entry name" value="STKc_PknB_like"/>
    <property type="match status" value="1"/>
</dbReference>
<feature type="domain" description="Protein kinase" evidence="7">
    <location>
        <begin position="14"/>
        <end position="278"/>
    </location>
</feature>
<dbReference type="PROSITE" id="PS50109">
    <property type="entry name" value="HIS_KIN"/>
    <property type="match status" value="1"/>
</dbReference>
<dbReference type="EMBL" id="JACXAE010000060">
    <property type="protein sequence ID" value="MBD2773805.1"/>
    <property type="molecule type" value="Genomic_DNA"/>
</dbReference>
<dbReference type="SUPFAM" id="SSF47384">
    <property type="entry name" value="Homodimeric domain of signal transducing histidine kinase"/>
    <property type="match status" value="1"/>
</dbReference>
<dbReference type="InterPro" id="IPR003661">
    <property type="entry name" value="HisK_dim/P_dom"/>
</dbReference>
<keyword evidence="3" id="KW-0597">Phosphoprotein</keyword>
<organism evidence="9 10">
    <name type="scientific">Iningainema tapete BLCC-T55</name>
    <dbReference type="NCBI Taxonomy" id="2748662"/>
    <lineage>
        <taxon>Bacteria</taxon>
        <taxon>Bacillati</taxon>
        <taxon>Cyanobacteriota</taxon>
        <taxon>Cyanophyceae</taxon>
        <taxon>Nostocales</taxon>
        <taxon>Scytonemataceae</taxon>
        <taxon>Iningainema tapete</taxon>
    </lineage>
</organism>
<keyword evidence="6" id="KW-0175">Coiled coil</keyword>
<sequence length="1906" mass="214953">MLVSSATMVKLTGYEIFEQIYAGSRTIVYRGRRILDQQPVVIKLLQSEYPSVKELVLFRNQYTIAKNLAHPGIIKTYSLENYRNGYALVMEDFGGISLQQFMARWKKGDTDGLREFFLIAIQIASSLDGLYRHQVIHKDIKPANILFNSTTGEVKLIDFSIASLLKQESQALRSINVLEGTLAYLSPEQTGRMNRLIDYRTDFYSLGVTFYQLLTGQLPFNSDDPIELVYCHLAKQPPQVHTINPVIPPVLSDIVSKLMAKNAEDRYQSALGLKHDLEICFSQWQETGNIVSFDLGQRDMSDRFIIPEKLYGREEQVKTLLEAFERVAARGVGKQGGSELVLIAGFSGVGKTALVNEIHKPIVRARGYFIKGKFDQFQSEIPFLGFVQAFQDLIGQLLTESTEQVEEWRAKIQAAMGENGQVITDLIPELELLIGKQPPLIELEPNAAQNRFNLMFHKFIRVFPSENHPIVIFLDDLQSCDSASLKFIQSLMSDTEIQHLLLIGAYRDNEVETRHGASLHPLMLTLNEIRKTGATVNTITLAPLSLNNLNCLIADTLNTTEDTAIPLTQFVFGLTKGNPFFSSQLLKTLHEDGLITFNPTPLCPPLSRGDERGVGWQWDISQVRSLSLTSDVVEFMSAQLKKLPVQTQAAMKIAACIGSSFELETVAIVHGKSPVETADDLCFALQSGLILQVREACKVYHSKESEFTIQNSQNEINSDSPNPTPVETFHGTSLQILTPDSSCYYKFLHDRVQQAAYNLIPEDQKKFIHLKIGQLLLKHDRKDVDSTEEKIFEIVNQLNLALELITYQRERDELAQLNLIAGGKAKAATAYTVAVKYLTTGIQLLPSDSWETNYELTLALYESAAEVAYLSGDFEQTEQLVQVVLAKAKTLLEKVKVYEVKIQAYGGQGKVIEAINIALTFLKHLGVEFPEHPNQLDVQRELEKTSVTLADRRIEELINLPLMTKAQPLAVMRILSNASPLAYQVIPELYTLIALKQINLSLEHGNTSLSAFAYVTYGLILCVVVGDIESGYKFGKLALNLVCKINAKEVKAKIMMVLNTGIRPWKEHTKEILKPLLESNFTAIVTGDLQFSAFSLLSYSYCSYFIGRELSALEREMAIYSNVIKEIKQERAFYWNEIYRVTVLNLLGYFENTSLLICEKRNENKILPLHIETNDKTGLLHLYLNKMYLFYLFEKFSQAVENGILAEKYLDSGIGQLVFPLFHFYNSLAQLAVYSEIEEAEQKQVLEKVRANQDKMHHWAHHAPMNFLHKFYLVEAERHRVLGENLEAMDKYDRAIALAKENEYINEEALAYELTAKFYLEWGKEIIAQTYMTNAYYAYERWGALAKLNDLEQRYPQLLASIRRRENISLNVRSEIITDTATSISTSSTDTNSISCSSISEALDLATFIKASLALSGEIQLDKLLSTVMEVVIENAGAHNGALILYKSENLVIEAQATYNNQKQVLEISCLQSIPIHESQDLPITLVNYVARTSQILVINDVTTETSFATDQYIKSHQPKSVLCTPIRNQGKVIGILYLENNLTTGAFTHDREQVLKLLITQAAISLENAILYSNLAVANEQLENYNCELEQKVAQRTQELNQKNQDLAQTLQELKRTQAQLIQTEKMSSLGQMVAGIAHEINNPINFIRGNLVHVNQYVQDLLDLIGVYQQEFPSNVKVEETIEQIDLDFLVEDLPKLLNSMIVGSDRIRNIVLGLRNFSRLDEADMKPVDIHEGIDNTLMILQHRLQDKSGQTEIQVIKNYGQLPQVTCYASQLNQALMNILTNAIDAIKESFVKSQKSKVENQGLITKDKELLTNPQIRICTELGDNHTVRIRIADNGIGMTEEVQQKIFDPFFTTKPVGSGTGLGLSISYQIVVEKHQGRLTCSSTPREGTEFVIEIPLQQL</sequence>
<dbReference type="SUPFAM" id="SSF55874">
    <property type="entry name" value="ATPase domain of HSP90 chaperone/DNA topoisomerase II/histidine kinase"/>
    <property type="match status" value="1"/>
</dbReference>
<dbReference type="InterPro" id="IPR029016">
    <property type="entry name" value="GAF-like_dom_sf"/>
</dbReference>
<dbReference type="SMART" id="SM00388">
    <property type="entry name" value="HisKA"/>
    <property type="match status" value="1"/>
</dbReference>
<dbReference type="PROSITE" id="PS00108">
    <property type="entry name" value="PROTEIN_KINASE_ST"/>
    <property type="match status" value="1"/>
</dbReference>
<dbReference type="Pfam" id="PF13191">
    <property type="entry name" value="AAA_16"/>
    <property type="match status" value="1"/>
</dbReference>
<keyword evidence="10" id="KW-1185">Reference proteome</keyword>
<dbReference type="Gene3D" id="1.10.510.10">
    <property type="entry name" value="Transferase(Phosphotransferase) domain 1"/>
    <property type="match status" value="1"/>
</dbReference>
<dbReference type="Pfam" id="PF00069">
    <property type="entry name" value="Pkinase"/>
    <property type="match status" value="1"/>
</dbReference>
<dbReference type="PROSITE" id="PS50011">
    <property type="entry name" value="PROTEIN_KINASE_DOM"/>
    <property type="match status" value="1"/>
</dbReference>
<dbReference type="GO" id="GO:0005524">
    <property type="term" value="F:ATP binding"/>
    <property type="evidence" value="ECO:0007669"/>
    <property type="project" value="InterPro"/>
</dbReference>
<dbReference type="PRINTS" id="PR00344">
    <property type="entry name" value="BCTRLSENSOR"/>
</dbReference>
<keyword evidence="4" id="KW-0418">Kinase</keyword>
<accession>A0A8J7CEQ2</accession>
<dbReference type="InterPro" id="IPR000719">
    <property type="entry name" value="Prot_kinase_dom"/>
</dbReference>
<dbReference type="Pfam" id="PF01590">
    <property type="entry name" value="GAF"/>
    <property type="match status" value="1"/>
</dbReference>
<dbReference type="SMART" id="SM00220">
    <property type="entry name" value="S_TKc"/>
    <property type="match status" value="1"/>
</dbReference>
<dbReference type="SUPFAM" id="SSF55781">
    <property type="entry name" value="GAF domain-like"/>
    <property type="match status" value="1"/>
</dbReference>
<protein>
    <recommendedName>
        <fullName evidence="2">histidine kinase</fullName>
        <ecNumber evidence="2">2.7.13.3</ecNumber>
    </recommendedName>
</protein>
<dbReference type="InterPro" id="IPR008271">
    <property type="entry name" value="Ser/Thr_kinase_AS"/>
</dbReference>
<dbReference type="Gene3D" id="3.30.565.10">
    <property type="entry name" value="Histidine kinase-like ATPase, C-terminal domain"/>
    <property type="match status" value="1"/>
</dbReference>
<evidence type="ECO:0000313" key="9">
    <source>
        <dbReference type="EMBL" id="MBD2773805.1"/>
    </source>
</evidence>
<evidence type="ECO:0000256" key="3">
    <source>
        <dbReference type="ARBA" id="ARBA00022553"/>
    </source>
</evidence>
<dbReference type="InterPro" id="IPR003018">
    <property type="entry name" value="GAF"/>
</dbReference>
<dbReference type="SUPFAM" id="SSF52540">
    <property type="entry name" value="P-loop containing nucleoside triphosphate hydrolases"/>
    <property type="match status" value="1"/>
</dbReference>
<dbReference type="Gene3D" id="1.10.287.130">
    <property type="match status" value="1"/>
</dbReference>
<dbReference type="InterPro" id="IPR027417">
    <property type="entry name" value="P-loop_NTPase"/>
</dbReference>
<name>A0A8J7CEQ2_9CYAN</name>
<dbReference type="PANTHER" id="PTHR43642:SF1">
    <property type="entry name" value="HYBRID SIGNAL TRANSDUCTION HISTIDINE KINASE G"/>
    <property type="match status" value="1"/>
</dbReference>
<gene>
    <name evidence="9" type="ORF">ICL16_17435</name>
</gene>
<evidence type="ECO:0000256" key="5">
    <source>
        <dbReference type="ARBA" id="ARBA00023012"/>
    </source>
</evidence>
<feature type="domain" description="Histidine kinase" evidence="8">
    <location>
        <begin position="1637"/>
        <end position="1905"/>
    </location>
</feature>
<dbReference type="CDD" id="cd00082">
    <property type="entry name" value="HisKA"/>
    <property type="match status" value="1"/>
</dbReference>
<dbReference type="InterPro" id="IPR011009">
    <property type="entry name" value="Kinase-like_dom_sf"/>
</dbReference>
<keyword evidence="5" id="KW-0902">Two-component regulatory system</keyword>
<comment type="caution">
    <text evidence="9">The sequence shown here is derived from an EMBL/GenBank/DDBJ whole genome shotgun (WGS) entry which is preliminary data.</text>
</comment>
<dbReference type="InterPro" id="IPR004358">
    <property type="entry name" value="Sig_transdc_His_kin-like_C"/>
</dbReference>
<evidence type="ECO:0000256" key="2">
    <source>
        <dbReference type="ARBA" id="ARBA00012438"/>
    </source>
</evidence>
<dbReference type="InterPro" id="IPR036097">
    <property type="entry name" value="HisK_dim/P_sf"/>
</dbReference>
<feature type="coiled-coil region" evidence="6">
    <location>
        <begin position="1576"/>
        <end position="1628"/>
    </location>
</feature>
<dbReference type="InterPro" id="IPR041664">
    <property type="entry name" value="AAA_16"/>
</dbReference>
<evidence type="ECO:0000259" key="8">
    <source>
        <dbReference type="PROSITE" id="PS50109"/>
    </source>
</evidence>
<dbReference type="EC" id="2.7.13.3" evidence="2"/>
<dbReference type="SMART" id="SM00065">
    <property type="entry name" value="GAF"/>
    <property type="match status" value="1"/>
</dbReference>
<evidence type="ECO:0000256" key="1">
    <source>
        <dbReference type="ARBA" id="ARBA00000085"/>
    </source>
</evidence>
<dbReference type="PANTHER" id="PTHR43642">
    <property type="entry name" value="HYBRID SIGNAL TRANSDUCTION HISTIDINE KINASE G"/>
    <property type="match status" value="1"/>
</dbReference>
<dbReference type="Gene3D" id="3.30.200.20">
    <property type="entry name" value="Phosphorylase Kinase, domain 1"/>
    <property type="match status" value="1"/>
</dbReference>
<evidence type="ECO:0000256" key="6">
    <source>
        <dbReference type="SAM" id="Coils"/>
    </source>
</evidence>
<dbReference type="Proteomes" id="UP000629098">
    <property type="component" value="Unassembled WGS sequence"/>
</dbReference>